<dbReference type="Pfam" id="PF03781">
    <property type="entry name" value="FGE-sulfatase"/>
    <property type="match status" value="1"/>
</dbReference>
<dbReference type="Gene3D" id="3.30.200.20">
    <property type="entry name" value="Phosphorylase Kinase, domain 1"/>
    <property type="match status" value="1"/>
</dbReference>
<dbReference type="PROSITE" id="PS00107">
    <property type="entry name" value="PROTEIN_KINASE_ATP"/>
    <property type="match status" value="1"/>
</dbReference>
<dbReference type="InterPro" id="IPR000719">
    <property type="entry name" value="Prot_kinase_dom"/>
</dbReference>
<keyword evidence="4 7" id="KW-0547">Nucleotide-binding</keyword>
<dbReference type="InterPro" id="IPR008271">
    <property type="entry name" value="Ser/Thr_kinase_AS"/>
</dbReference>
<dbReference type="PROSITE" id="PS00108">
    <property type="entry name" value="PROTEIN_KINASE_ST"/>
    <property type="match status" value="1"/>
</dbReference>
<evidence type="ECO:0000256" key="2">
    <source>
        <dbReference type="ARBA" id="ARBA00022527"/>
    </source>
</evidence>
<dbReference type="FunFam" id="1.10.510.10:FF:000021">
    <property type="entry name" value="Serine/threonine protein kinase"/>
    <property type="match status" value="1"/>
</dbReference>
<evidence type="ECO:0000256" key="4">
    <source>
        <dbReference type="ARBA" id="ARBA00022741"/>
    </source>
</evidence>
<dbReference type="SUPFAM" id="SSF56436">
    <property type="entry name" value="C-type lectin-like"/>
    <property type="match status" value="1"/>
</dbReference>
<feature type="binding site" evidence="7">
    <location>
        <position position="81"/>
    </location>
    <ligand>
        <name>ATP</name>
        <dbReference type="ChEBI" id="CHEBI:30616"/>
    </ligand>
</feature>
<name>A0A7C4QQB2_9PLAN</name>
<dbReference type="CDD" id="cd14014">
    <property type="entry name" value="STKc_PknB_like"/>
    <property type="match status" value="1"/>
</dbReference>
<comment type="caution">
    <text evidence="9">The sequence shown here is derived from an EMBL/GenBank/DDBJ whole genome shotgun (WGS) entry which is preliminary data.</text>
</comment>
<dbReference type="Gene3D" id="3.90.1580.10">
    <property type="entry name" value="paralog of FGE (formylglycine-generating enzyme)"/>
    <property type="match status" value="1"/>
</dbReference>
<evidence type="ECO:0000256" key="5">
    <source>
        <dbReference type="ARBA" id="ARBA00022777"/>
    </source>
</evidence>
<dbReference type="InterPro" id="IPR005532">
    <property type="entry name" value="SUMF_dom"/>
</dbReference>
<dbReference type="PANTHER" id="PTHR43289">
    <property type="entry name" value="MITOGEN-ACTIVATED PROTEIN KINASE KINASE KINASE 20-RELATED"/>
    <property type="match status" value="1"/>
</dbReference>
<dbReference type="AlphaFoldDB" id="A0A7C4QQB2"/>
<dbReference type="PANTHER" id="PTHR43289:SF34">
    <property type="entry name" value="SERINE_THREONINE-PROTEIN KINASE YBDM-RELATED"/>
    <property type="match status" value="1"/>
</dbReference>
<dbReference type="SUPFAM" id="SSF56112">
    <property type="entry name" value="Protein kinase-like (PK-like)"/>
    <property type="match status" value="1"/>
</dbReference>
<evidence type="ECO:0000256" key="3">
    <source>
        <dbReference type="ARBA" id="ARBA00022679"/>
    </source>
</evidence>
<evidence type="ECO:0000256" key="6">
    <source>
        <dbReference type="ARBA" id="ARBA00022840"/>
    </source>
</evidence>
<evidence type="ECO:0000256" key="1">
    <source>
        <dbReference type="ARBA" id="ARBA00012513"/>
    </source>
</evidence>
<dbReference type="EC" id="2.7.11.1" evidence="1"/>
<dbReference type="EMBL" id="DSVQ01000018">
    <property type="protein sequence ID" value="HGT40580.1"/>
    <property type="molecule type" value="Genomic_DNA"/>
</dbReference>
<accession>A0A7C4QQB2</accession>
<keyword evidence="2" id="KW-0723">Serine/threonine-protein kinase</keyword>
<keyword evidence="6 7" id="KW-0067">ATP-binding</keyword>
<dbReference type="InterPro" id="IPR042095">
    <property type="entry name" value="SUMF_sf"/>
</dbReference>
<dbReference type="PROSITE" id="PS50011">
    <property type="entry name" value="PROTEIN_KINASE_DOM"/>
    <property type="match status" value="1"/>
</dbReference>
<evidence type="ECO:0000313" key="9">
    <source>
        <dbReference type="EMBL" id="HGT40580.1"/>
    </source>
</evidence>
<dbReference type="SMART" id="SM00220">
    <property type="entry name" value="S_TKc"/>
    <property type="match status" value="1"/>
</dbReference>
<keyword evidence="3" id="KW-0808">Transferase</keyword>
<dbReference type="Pfam" id="PF00069">
    <property type="entry name" value="Pkinase"/>
    <property type="match status" value="1"/>
</dbReference>
<dbReference type="InterPro" id="IPR011009">
    <property type="entry name" value="Kinase-like_dom_sf"/>
</dbReference>
<dbReference type="InterPro" id="IPR017441">
    <property type="entry name" value="Protein_kinase_ATP_BS"/>
</dbReference>
<protein>
    <recommendedName>
        <fullName evidence="1">non-specific serine/threonine protein kinase</fullName>
        <ecNumber evidence="1">2.7.11.1</ecNumber>
    </recommendedName>
</protein>
<keyword evidence="5" id="KW-0418">Kinase</keyword>
<dbReference type="GO" id="GO:0005524">
    <property type="term" value="F:ATP binding"/>
    <property type="evidence" value="ECO:0007669"/>
    <property type="project" value="UniProtKB-UniRule"/>
</dbReference>
<organism evidence="9">
    <name type="scientific">Schlesneria paludicola</name>
    <dbReference type="NCBI Taxonomy" id="360056"/>
    <lineage>
        <taxon>Bacteria</taxon>
        <taxon>Pseudomonadati</taxon>
        <taxon>Planctomycetota</taxon>
        <taxon>Planctomycetia</taxon>
        <taxon>Planctomycetales</taxon>
        <taxon>Planctomycetaceae</taxon>
        <taxon>Schlesneria</taxon>
    </lineage>
</organism>
<sequence>MKVECFHCGTVVEISGSGARNSTACPICGTELSPFVETAQNVNLEQGRFGRFELLELIGQGHFGRVWKARDVTLDRLVALKIPRTVAEDAATYQAFRREARAAAALQHPHIIRILDVAEHNGIPFIASEYVKGESLARRMSQSRYSLLDAVKLCRELASALHYAHERGVVHRDLKPGNILIDGAGQPHILDFGLARRAQDESVVLKDGAIQGTPAYMAPEQARGEVSRIDRRTDVYALGVVLYELLTGVRPFDPNSPAFFQQLLLERPAPPSTWNPNIPRAVEEICLKALEKLPDDRFPTAGAMAAALALCTSDAPTTFIAELTVSTKPPAKARSGFWITIAALLLLTAATGAARFFLPPLTGGVDPSAFSAVAQAALPAKVNIVLATDPPGARIVLYPLDFELGTPRLAEAVRPEERTPLELELTPGDYLVVAALDDGRFHEVFRRVPRSPTTLDTPYDHKRWRLLVGNKLRLAAIKIPDKTVAEGMARLEGSPRFVMGDKPEPSVGAHDVFVPPFLLDTHEVTYSQFRAAFFNQRPISNRGSPPPASEDLPVAGIAIDDAIAHAERVGKRLPTEVEYEFAATLGGTRRFPWGDDPTVITEWSFTKAGDPAFDRLPVEPPVYGLFSNVAEWTSTRFAPYPPQLELVPSLPLPSEGDYWGAFAVRGGDSQVVRGKPPTDFHERRFGPRLRNAVNPIGGDVHFVGFRCARSVKPRLSAADFETVLPINK</sequence>
<reference evidence="9" key="1">
    <citation type="journal article" date="2020" name="mSystems">
        <title>Genome- and Community-Level Interaction Insights into Carbon Utilization and Element Cycling Functions of Hydrothermarchaeota in Hydrothermal Sediment.</title>
        <authorList>
            <person name="Zhou Z."/>
            <person name="Liu Y."/>
            <person name="Xu W."/>
            <person name="Pan J."/>
            <person name="Luo Z.H."/>
            <person name="Li M."/>
        </authorList>
    </citation>
    <scope>NUCLEOTIDE SEQUENCE [LARGE SCALE GENOMIC DNA]</scope>
    <source>
        <strain evidence="9">SpSt-508</strain>
    </source>
</reference>
<dbReference type="InterPro" id="IPR016187">
    <property type="entry name" value="CTDL_fold"/>
</dbReference>
<evidence type="ECO:0000256" key="7">
    <source>
        <dbReference type="PROSITE-ProRule" id="PRU10141"/>
    </source>
</evidence>
<dbReference type="GO" id="GO:0004674">
    <property type="term" value="F:protein serine/threonine kinase activity"/>
    <property type="evidence" value="ECO:0007669"/>
    <property type="project" value="UniProtKB-KW"/>
</dbReference>
<gene>
    <name evidence="9" type="ORF">ENS64_15150</name>
</gene>
<evidence type="ECO:0000259" key="8">
    <source>
        <dbReference type="PROSITE" id="PS50011"/>
    </source>
</evidence>
<dbReference type="Gene3D" id="1.10.510.10">
    <property type="entry name" value="Transferase(Phosphotransferase) domain 1"/>
    <property type="match status" value="1"/>
</dbReference>
<proteinExistence type="predicted"/>
<feature type="domain" description="Protein kinase" evidence="8">
    <location>
        <begin position="52"/>
        <end position="320"/>
    </location>
</feature>